<feature type="compositionally biased region" description="Polar residues" evidence="4">
    <location>
        <begin position="495"/>
        <end position="504"/>
    </location>
</feature>
<dbReference type="SUPFAM" id="SSF143575">
    <property type="entry name" value="GAS2 domain-like"/>
    <property type="match status" value="1"/>
</dbReference>
<feature type="region of interest" description="Disordered" evidence="4">
    <location>
        <begin position="677"/>
        <end position="719"/>
    </location>
</feature>
<evidence type="ECO:0000256" key="2">
    <source>
        <dbReference type="ARBA" id="ARBA00022490"/>
    </source>
</evidence>
<dbReference type="Proteomes" id="UP000800235">
    <property type="component" value="Unassembled WGS sequence"/>
</dbReference>
<dbReference type="InterPro" id="IPR003108">
    <property type="entry name" value="GAR_dom"/>
</dbReference>
<feature type="region of interest" description="Disordered" evidence="4">
    <location>
        <begin position="1"/>
        <end position="62"/>
    </location>
</feature>
<evidence type="ECO:0000313" key="7">
    <source>
        <dbReference type="Proteomes" id="UP000800235"/>
    </source>
</evidence>
<feature type="domain" description="GAR" evidence="5">
    <location>
        <begin position="711"/>
        <end position="789"/>
    </location>
</feature>
<dbReference type="AlphaFoldDB" id="A0A9P4U008"/>
<feature type="compositionally biased region" description="Polar residues" evidence="4">
    <location>
        <begin position="696"/>
        <end position="714"/>
    </location>
</feature>
<comment type="caution">
    <text evidence="6">The sequence shown here is derived from an EMBL/GenBank/DDBJ whole genome shotgun (WGS) entry which is preliminary data.</text>
</comment>
<keyword evidence="3" id="KW-0206">Cytoskeleton</keyword>
<dbReference type="Pfam" id="PF02187">
    <property type="entry name" value="GAS2"/>
    <property type="match status" value="1"/>
</dbReference>
<evidence type="ECO:0000259" key="5">
    <source>
        <dbReference type="PROSITE" id="PS51460"/>
    </source>
</evidence>
<name>A0A9P4U008_9PEZI</name>
<feature type="region of interest" description="Disordered" evidence="4">
    <location>
        <begin position="643"/>
        <end position="662"/>
    </location>
</feature>
<keyword evidence="2" id="KW-0963">Cytoplasm</keyword>
<evidence type="ECO:0000256" key="4">
    <source>
        <dbReference type="SAM" id="MobiDB-lite"/>
    </source>
</evidence>
<protein>
    <recommendedName>
        <fullName evidence="5">GAR domain-containing protein</fullName>
    </recommendedName>
</protein>
<feature type="region of interest" description="Disordered" evidence="4">
    <location>
        <begin position="489"/>
        <end position="570"/>
    </location>
</feature>
<feature type="compositionally biased region" description="Low complexity" evidence="4">
    <location>
        <begin position="422"/>
        <end position="435"/>
    </location>
</feature>
<gene>
    <name evidence="6" type="ORF">EJ08DRAFT_157793</name>
</gene>
<feature type="compositionally biased region" description="Polar residues" evidence="4">
    <location>
        <begin position="51"/>
        <end position="62"/>
    </location>
</feature>
<proteinExistence type="predicted"/>
<organism evidence="6 7">
    <name type="scientific">Tothia fuscella</name>
    <dbReference type="NCBI Taxonomy" id="1048955"/>
    <lineage>
        <taxon>Eukaryota</taxon>
        <taxon>Fungi</taxon>
        <taxon>Dikarya</taxon>
        <taxon>Ascomycota</taxon>
        <taxon>Pezizomycotina</taxon>
        <taxon>Dothideomycetes</taxon>
        <taxon>Pleosporomycetidae</taxon>
        <taxon>Venturiales</taxon>
        <taxon>Cylindrosympodiaceae</taxon>
        <taxon>Tothia</taxon>
    </lineage>
</organism>
<dbReference type="InterPro" id="IPR036534">
    <property type="entry name" value="GAR_dom_sf"/>
</dbReference>
<feature type="region of interest" description="Disordered" evidence="4">
    <location>
        <begin position="346"/>
        <end position="378"/>
    </location>
</feature>
<sequence length="959" mass="104493">MASPGLQNDESHQADLLSAPPIPQLAPPSTPTRTSARESISLRWKSPVKGNRQTILGPTQTTPNLDEFQKILADERTSAGEKDLASRVVKAAEKLREWCEEIEQWGWSGCFACVGETHASDGRTLPPSAVKDFSGSILPEQVEKYETRLDQIDEELTALEVDELKEHVIGIHAGRSRPSSSYSAQSVSTLNLMDDFSLFVTETLIQTLPYHAKLKTDLRAWSTRLAVFGKVPSFLKGVNFVGDELGKAWLRLQYPLGPELSLTQVHALESKLRETRDDVKEQIAQVGSLLDNMLDMLEASDDQLPEKWIDDFESQEKEYTEWSFHATQKLFQLEMLGHKFGETKEELRDEIPDSSSADVPGEKKENRSVAGAGLVLSTSGKMKDEEPIRKDYIDEHYEGDIPAVKDNNEELDTGAVVAMSQSPLSAASSSGSQAQHNDFGEPLTDNGERHEKAVEITLSHIFDFEPSELVTQEPPKLLEHPLHVVANLSAEDNPRNSTSTNASLSLPAFDGEDSSAPGSPIDSKERPTSWVTQPSSPPSAFQRDTYHNDTNLENHPPQTPRQTDRKRDSISSITSSILSDDIENDADSPTMAATVRHLAQAPRPPLNFAMKKRRSSMGVNNADISRSVTSPFPDIDTIVTDLSIEASPTKPSKSPKSPSVPLEEQISTILESIPAPIRLRSGPAADASDVKPRGAQRTSSAMSNYTRRSATPSLNPRYAALPQITLAPAPKRESKDPDIKVYHLSQPGKDKPIKLHVRRVGENGERVMVRVGGGWADLGEYLRGYAEHHGRRAVSEGKVEVLGLTNTANDSVTPNPRRTSLVSSIGSSAFGGTTNNDSFADGSRSPTPSFPINITNADTPRNSADEISTPISAAAFGSAGSRRSLSGLWDGGDVSLAGPAAASKKGKGDLSEERKLWVESVVEQAKNTVLPGNRKVEFGDLGKKGGTRRLFLKGRGLLD</sequence>
<evidence type="ECO:0000313" key="6">
    <source>
        <dbReference type="EMBL" id="KAF2431961.1"/>
    </source>
</evidence>
<comment type="subcellular location">
    <subcellularLocation>
        <location evidence="1">Cytoplasm</location>
        <location evidence="1">Cytoskeleton</location>
    </subcellularLocation>
</comment>
<dbReference type="PROSITE" id="PS51460">
    <property type="entry name" value="GAR"/>
    <property type="match status" value="1"/>
</dbReference>
<feature type="region of interest" description="Disordered" evidence="4">
    <location>
        <begin position="422"/>
        <end position="446"/>
    </location>
</feature>
<feature type="compositionally biased region" description="Pro residues" evidence="4">
    <location>
        <begin position="20"/>
        <end position="30"/>
    </location>
</feature>
<dbReference type="Gene3D" id="3.30.920.20">
    <property type="entry name" value="Gas2-like domain"/>
    <property type="match status" value="1"/>
</dbReference>
<evidence type="ECO:0000256" key="3">
    <source>
        <dbReference type="ARBA" id="ARBA00023212"/>
    </source>
</evidence>
<dbReference type="GO" id="GO:0005856">
    <property type="term" value="C:cytoskeleton"/>
    <property type="evidence" value="ECO:0007669"/>
    <property type="project" value="UniProtKB-SubCell"/>
</dbReference>
<feature type="region of interest" description="Disordered" evidence="4">
    <location>
        <begin position="832"/>
        <end position="851"/>
    </location>
</feature>
<dbReference type="GO" id="GO:0008017">
    <property type="term" value="F:microtubule binding"/>
    <property type="evidence" value="ECO:0007669"/>
    <property type="project" value="InterPro"/>
</dbReference>
<evidence type="ECO:0000256" key="1">
    <source>
        <dbReference type="ARBA" id="ARBA00004245"/>
    </source>
</evidence>
<feature type="compositionally biased region" description="Low complexity" evidence="4">
    <location>
        <begin position="647"/>
        <end position="661"/>
    </location>
</feature>
<dbReference type="OrthoDB" id="5409589at2759"/>
<reference evidence="6" key="1">
    <citation type="journal article" date="2020" name="Stud. Mycol.">
        <title>101 Dothideomycetes genomes: a test case for predicting lifestyles and emergence of pathogens.</title>
        <authorList>
            <person name="Haridas S."/>
            <person name="Albert R."/>
            <person name="Binder M."/>
            <person name="Bloem J."/>
            <person name="Labutti K."/>
            <person name="Salamov A."/>
            <person name="Andreopoulos B."/>
            <person name="Baker S."/>
            <person name="Barry K."/>
            <person name="Bills G."/>
            <person name="Bluhm B."/>
            <person name="Cannon C."/>
            <person name="Castanera R."/>
            <person name="Culley D."/>
            <person name="Daum C."/>
            <person name="Ezra D."/>
            <person name="Gonzalez J."/>
            <person name="Henrissat B."/>
            <person name="Kuo A."/>
            <person name="Liang C."/>
            <person name="Lipzen A."/>
            <person name="Lutzoni F."/>
            <person name="Magnuson J."/>
            <person name="Mondo S."/>
            <person name="Nolan M."/>
            <person name="Ohm R."/>
            <person name="Pangilinan J."/>
            <person name="Park H.-J."/>
            <person name="Ramirez L."/>
            <person name="Alfaro M."/>
            <person name="Sun H."/>
            <person name="Tritt A."/>
            <person name="Yoshinaga Y."/>
            <person name="Zwiers L.-H."/>
            <person name="Turgeon B."/>
            <person name="Goodwin S."/>
            <person name="Spatafora J."/>
            <person name="Crous P."/>
            <person name="Grigoriev I."/>
        </authorList>
    </citation>
    <scope>NUCLEOTIDE SEQUENCE</scope>
    <source>
        <strain evidence="6">CBS 130266</strain>
    </source>
</reference>
<accession>A0A9P4U008</accession>
<dbReference type="EMBL" id="MU007028">
    <property type="protein sequence ID" value="KAF2431961.1"/>
    <property type="molecule type" value="Genomic_DNA"/>
</dbReference>
<keyword evidence="7" id="KW-1185">Reference proteome</keyword>